<reference evidence="3" key="1">
    <citation type="submission" date="2017-07" db="EMBL/GenBank/DDBJ databases">
        <title>Taro Niue Genome Assembly and Annotation.</title>
        <authorList>
            <person name="Atibalentja N."/>
            <person name="Keating K."/>
            <person name="Fields C.J."/>
        </authorList>
    </citation>
    <scope>NUCLEOTIDE SEQUENCE</scope>
    <source>
        <strain evidence="3">Niue_2</strain>
        <tissue evidence="3">Leaf</tissue>
    </source>
</reference>
<gene>
    <name evidence="3" type="ORF">Taro_000881</name>
</gene>
<dbReference type="GO" id="GO:0019898">
    <property type="term" value="C:extrinsic component of membrane"/>
    <property type="evidence" value="ECO:0007669"/>
    <property type="project" value="InterPro"/>
</dbReference>
<sequence length="404" mass="44859">MPDILCPHPTNDRTREASAGERDGDRVDGTMWLPINGDFRSPPLNGQLFHLLLGEALAYSWRQPSIWEPQPSAFAPPLFLASSHFLQFRLPQFFQPFHAAEASGPFSAQKGTVLLSGRSSYPGEDSDATKRRQALFQILVSALSLPSVVAGASAEAGSSSLDLQNFRTYEDATNKFQILVPQVFSDRPLPFGPLAQRPSFMADRFHDKSDETSDEVGYWLKVDSREDWSKGTCRPALTVEKWISLVSIVITGVGPDYTRMESFGSADAFAERLVNGLDRSWKRPPGLAAKLIDSKSVNGLYYIEYTLQNPGESPRHIVSAVGMAFNGWYNRLYTVTGQFLEDNSEEKYKSLIEKAVSSFSFGVLMVSLENFAVATCEVQLVLRHPSGLALDHWNSRLSHGRNAK</sequence>
<feature type="domain" description="PsbP C-terminal" evidence="2">
    <location>
        <begin position="165"/>
        <end position="361"/>
    </location>
</feature>
<dbReference type="SUPFAM" id="SSF55724">
    <property type="entry name" value="Mog1p/PsbP-like"/>
    <property type="match status" value="1"/>
</dbReference>
<evidence type="ECO:0000259" key="2">
    <source>
        <dbReference type="Pfam" id="PF01789"/>
    </source>
</evidence>
<dbReference type="InterPro" id="IPR016123">
    <property type="entry name" value="Mog1/PsbP_a/b/a-sand"/>
</dbReference>
<dbReference type="GO" id="GO:0009654">
    <property type="term" value="C:photosystem II oxygen evolving complex"/>
    <property type="evidence" value="ECO:0007669"/>
    <property type="project" value="InterPro"/>
</dbReference>
<dbReference type="InterPro" id="IPR002683">
    <property type="entry name" value="PsbP_C"/>
</dbReference>
<dbReference type="GO" id="GO:0005509">
    <property type="term" value="F:calcium ion binding"/>
    <property type="evidence" value="ECO:0007669"/>
    <property type="project" value="InterPro"/>
</dbReference>
<feature type="region of interest" description="Disordered" evidence="1">
    <location>
        <begin position="1"/>
        <end position="26"/>
    </location>
</feature>
<feature type="compositionally biased region" description="Basic and acidic residues" evidence="1">
    <location>
        <begin position="10"/>
        <end position="26"/>
    </location>
</feature>
<dbReference type="PANTHER" id="PTHR31407">
    <property type="match status" value="1"/>
</dbReference>
<comment type="caution">
    <text evidence="3">The sequence shown here is derived from an EMBL/GenBank/DDBJ whole genome shotgun (WGS) entry which is preliminary data.</text>
</comment>
<keyword evidence="4" id="KW-1185">Reference proteome</keyword>
<dbReference type="GO" id="GO:0015979">
    <property type="term" value="P:photosynthesis"/>
    <property type="evidence" value="ECO:0007669"/>
    <property type="project" value="InterPro"/>
</dbReference>
<evidence type="ECO:0000313" key="3">
    <source>
        <dbReference type="EMBL" id="MQL68597.1"/>
    </source>
</evidence>
<accession>A0A843TEJ3</accession>
<dbReference type="EMBL" id="NMUH01000017">
    <property type="protein sequence ID" value="MQL68597.1"/>
    <property type="molecule type" value="Genomic_DNA"/>
</dbReference>
<protein>
    <recommendedName>
        <fullName evidence="2">PsbP C-terminal domain-containing protein</fullName>
    </recommendedName>
</protein>
<dbReference type="PANTHER" id="PTHR31407:SF17">
    <property type="entry name" value="PSBP DOMAIN-CONTAINING PROTEIN 3, CHLOROPLASTIC"/>
    <property type="match status" value="1"/>
</dbReference>
<dbReference type="OrthoDB" id="2013293at2759"/>
<evidence type="ECO:0000256" key="1">
    <source>
        <dbReference type="SAM" id="MobiDB-lite"/>
    </source>
</evidence>
<dbReference type="Pfam" id="PF01789">
    <property type="entry name" value="PsbP"/>
    <property type="match status" value="1"/>
</dbReference>
<evidence type="ECO:0000313" key="4">
    <source>
        <dbReference type="Proteomes" id="UP000652761"/>
    </source>
</evidence>
<organism evidence="3 4">
    <name type="scientific">Colocasia esculenta</name>
    <name type="common">Wild taro</name>
    <name type="synonym">Arum esculentum</name>
    <dbReference type="NCBI Taxonomy" id="4460"/>
    <lineage>
        <taxon>Eukaryota</taxon>
        <taxon>Viridiplantae</taxon>
        <taxon>Streptophyta</taxon>
        <taxon>Embryophyta</taxon>
        <taxon>Tracheophyta</taxon>
        <taxon>Spermatophyta</taxon>
        <taxon>Magnoliopsida</taxon>
        <taxon>Liliopsida</taxon>
        <taxon>Araceae</taxon>
        <taxon>Aroideae</taxon>
        <taxon>Colocasieae</taxon>
        <taxon>Colocasia</taxon>
    </lineage>
</organism>
<proteinExistence type="predicted"/>
<dbReference type="AlphaFoldDB" id="A0A843TEJ3"/>
<name>A0A843TEJ3_COLES</name>
<dbReference type="Proteomes" id="UP000652761">
    <property type="component" value="Unassembled WGS sequence"/>
</dbReference>
<dbReference type="Gene3D" id="3.40.1000.10">
    <property type="entry name" value="Mog1/PsbP, alpha/beta/alpha sandwich"/>
    <property type="match status" value="1"/>
</dbReference>